<accession>A0A077RVJ6</accession>
<feature type="region of interest" description="Disordered" evidence="1">
    <location>
        <begin position="1"/>
        <end position="39"/>
    </location>
</feature>
<gene>
    <name evidence="3" type="ORF">TRAES_3BF052000020CFD_c1</name>
</gene>
<feature type="region of interest" description="Disordered" evidence="1">
    <location>
        <begin position="477"/>
        <end position="516"/>
    </location>
</feature>
<reference evidence="3" key="1">
    <citation type="journal article" date="2014" name="Science">
        <title>Structural and functional partitioning of bread wheat chromosome 3B.</title>
        <authorList>
            <person name="Choulet F."/>
            <person name="Alberti A."/>
            <person name="Theil S."/>
            <person name="Glover N."/>
            <person name="Barbe V."/>
            <person name="Daron J."/>
            <person name="Pingault L."/>
            <person name="Sourdille P."/>
            <person name="Couloux A."/>
            <person name="Paux E."/>
            <person name="Leroy P."/>
            <person name="Mangenot S."/>
            <person name="Guilhot N."/>
            <person name="Le Gouis J."/>
            <person name="Balfourier F."/>
            <person name="Alaux M."/>
            <person name="Jamilloux V."/>
            <person name="Poulain J."/>
            <person name="Durand C."/>
            <person name="Bellec A."/>
            <person name="Gaspin C."/>
            <person name="Safar J."/>
            <person name="Dolezel J."/>
            <person name="Rogers J."/>
            <person name="Vandepoele K."/>
            <person name="Aury J.M."/>
            <person name="Mayer K."/>
            <person name="Berges H."/>
            <person name="Quesneville H."/>
            <person name="Wincker P."/>
            <person name="Feuillet C."/>
        </authorList>
    </citation>
    <scope>NUCLEOTIDE SEQUENCE</scope>
</reference>
<dbReference type="Pfam" id="PF00564">
    <property type="entry name" value="PB1"/>
    <property type="match status" value="1"/>
</dbReference>
<dbReference type="eggNOG" id="ENOG502QWE0">
    <property type="taxonomic scope" value="Eukaryota"/>
</dbReference>
<proteinExistence type="predicted"/>
<feature type="region of interest" description="Disordered" evidence="1">
    <location>
        <begin position="219"/>
        <end position="300"/>
    </location>
</feature>
<organism evidence="3">
    <name type="scientific">Triticum aestivum</name>
    <name type="common">Wheat</name>
    <dbReference type="NCBI Taxonomy" id="4565"/>
    <lineage>
        <taxon>Eukaryota</taxon>
        <taxon>Viridiplantae</taxon>
        <taxon>Streptophyta</taxon>
        <taxon>Embryophyta</taxon>
        <taxon>Tracheophyta</taxon>
        <taxon>Spermatophyta</taxon>
        <taxon>Magnoliopsida</taxon>
        <taxon>Liliopsida</taxon>
        <taxon>Poales</taxon>
        <taxon>Poaceae</taxon>
        <taxon>BOP clade</taxon>
        <taxon>Pooideae</taxon>
        <taxon>Triticodae</taxon>
        <taxon>Triticeae</taxon>
        <taxon>Triticinae</taxon>
        <taxon>Triticum</taxon>
    </lineage>
</organism>
<feature type="domain" description="PB1" evidence="2">
    <location>
        <begin position="66"/>
        <end position="162"/>
    </location>
</feature>
<protein>
    <recommendedName>
        <fullName evidence="2">PB1 domain-containing protein</fullName>
    </recommendedName>
</protein>
<dbReference type="InterPro" id="IPR000270">
    <property type="entry name" value="PB1_dom"/>
</dbReference>
<evidence type="ECO:0000259" key="2">
    <source>
        <dbReference type="SMART" id="SM00666"/>
    </source>
</evidence>
<dbReference type="CDD" id="cd06410">
    <property type="entry name" value="PB1_UP2"/>
    <property type="match status" value="1"/>
</dbReference>
<dbReference type="HOGENOM" id="CLU_028940_0_0_1"/>
<evidence type="ECO:0000313" key="3">
    <source>
        <dbReference type="EMBL" id="CDM80957.1"/>
    </source>
</evidence>
<feature type="region of interest" description="Disordered" evidence="1">
    <location>
        <begin position="338"/>
        <end position="427"/>
    </location>
</feature>
<dbReference type="Gene3D" id="3.10.20.90">
    <property type="entry name" value="Phosphatidylinositol 3-kinase Catalytic Subunit, Chain A, domain 1"/>
    <property type="match status" value="1"/>
</dbReference>
<evidence type="ECO:0000256" key="1">
    <source>
        <dbReference type="SAM" id="MobiDB-lite"/>
    </source>
</evidence>
<dbReference type="PANTHER" id="PTHR31066">
    <property type="entry name" value="OS05G0427100 PROTEIN-RELATED"/>
    <property type="match status" value="1"/>
</dbReference>
<feature type="compositionally biased region" description="Polar residues" evidence="1">
    <location>
        <begin position="269"/>
        <end position="284"/>
    </location>
</feature>
<dbReference type="AlphaFoldDB" id="A0A077RVJ6"/>
<dbReference type="SUPFAM" id="SSF54277">
    <property type="entry name" value="CAD &amp; PB1 domains"/>
    <property type="match status" value="1"/>
</dbReference>
<dbReference type="PANTHER" id="PTHR31066:SF27">
    <property type="entry name" value="EXPRESSED PROTEIN"/>
    <property type="match status" value="1"/>
</dbReference>
<name>A0A077RVJ6_WHEAT</name>
<dbReference type="SMART" id="SM00666">
    <property type="entry name" value="PB1"/>
    <property type="match status" value="1"/>
</dbReference>
<feature type="compositionally biased region" description="Basic and acidic residues" evidence="1">
    <location>
        <begin position="356"/>
        <end position="366"/>
    </location>
</feature>
<sequence length="716" mass="76361">MDSAPPAAGGGGPGAGYPESTDSSPRSRGGDSWDEPFPSSAAAAAAGAGGRLRLMCSFGGRIVPRPTDKSLCYLGGETRIVAVDRNASLADVHARLSRSLLAGQPFTLKYQLPNEDLDSLISVSTDEDLDNLVDEYDRVAAASSSGGAASRTSRIRLFLFPAKPESSSSLGSLLDDSSKSENWFVDALNSAISGSFDGIPRGISTDSASVNCLLGLEDDNASQHSRSGVPNSGPAEDQRASQQKLAAAAAAARHQHDVQSVPDSPMLDKNSSFGSTSSAPSLSNLPPIRVRPEDRQPVAPPVSVEDHFAQMGISEQQGLPPQVMGYMQPPPQAPIPAMAMQAASSISPSEPPSRAFSDDDRSDHGGRMQQPPKQEVPPTADPNNRAMFYNDMSPRNEMKRDMPVGTDAASYRAPAPAPDAAASAAAAQPPPGYVYAQMQPQQQLQQPPQQQLQQQLQQQAQQQLQQQAQQQLPQQIQQQPQQQLPPQLQQQAQQQLQQQAQQQPPQPQQAHQPAPQQYVTAGNQHFIHNPATGTFIPIQSYYQQTVPQQAPQQQQSPAFDPNTGMYYIPMQRPNAPQQYSIPAGAVAPMAAPTLVDSVPKPTVPIPQQYMKPELQQPGMYRTAAPSAPAPGANTAPNYAGMGYHHVMQSHHHPASQPPPTMAGNYGYPEYAADPRAQVFYSQAGAPPASLPPQYQQPMGAPDAGGQADMNQNRGGS</sequence>
<dbReference type="InterPro" id="IPR053198">
    <property type="entry name" value="Gynoecium_Dev_Regulator"/>
</dbReference>
<dbReference type="EMBL" id="HG670306">
    <property type="protein sequence ID" value="CDM80957.1"/>
    <property type="molecule type" value="Genomic_DNA"/>
</dbReference>
<feature type="region of interest" description="Disordered" evidence="1">
    <location>
        <begin position="680"/>
        <end position="716"/>
    </location>
</feature>
<feature type="compositionally biased region" description="Low complexity" evidence="1">
    <location>
        <begin position="338"/>
        <end position="348"/>
    </location>
</feature>
<dbReference type="ExpressionAtlas" id="A0A077RVJ6">
    <property type="expression patterns" value="baseline and differential"/>
</dbReference>
<feature type="compositionally biased region" description="Low complexity" evidence="1">
    <location>
        <begin position="408"/>
        <end position="427"/>
    </location>
</feature>